<keyword evidence="1" id="KW-0472">Membrane</keyword>
<dbReference type="Proteomes" id="UP001162131">
    <property type="component" value="Unassembled WGS sequence"/>
</dbReference>
<reference evidence="2" key="1">
    <citation type="submission" date="2021-09" db="EMBL/GenBank/DDBJ databases">
        <authorList>
            <consortium name="AG Swart"/>
            <person name="Singh M."/>
            <person name="Singh A."/>
            <person name="Seah K."/>
            <person name="Emmerich C."/>
        </authorList>
    </citation>
    <scope>NUCLEOTIDE SEQUENCE</scope>
    <source>
        <strain evidence="2">ATCC30299</strain>
    </source>
</reference>
<protein>
    <submittedName>
        <fullName evidence="2">Uncharacterized protein</fullName>
    </submittedName>
</protein>
<sequence>MATSFFLILFYFELTGEVPHFATQRTIKAKAHSRIDTHIAIFIYFLPIFYTIIAENHIIYYQLIIMLFSLFLIWKSINYIPYFSFFCNSLLILRFFIIAAI</sequence>
<evidence type="ECO:0000313" key="3">
    <source>
        <dbReference type="Proteomes" id="UP001162131"/>
    </source>
</evidence>
<keyword evidence="1" id="KW-0812">Transmembrane</keyword>
<organism evidence="2 3">
    <name type="scientific">Blepharisma stoltei</name>
    <dbReference type="NCBI Taxonomy" id="1481888"/>
    <lineage>
        <taxon>Eukaryota</taxon>
        <taxon>Sar</taxon>
        <taxon>Alveolata</taxon>
        <taxon>Ciliophora</taxon>
        <taxon>Postciliodesmatophora</taxon>
        <taxon>Heterotrichea</taxon>
        <taxon>Heterotrichida</taxon>
        <taxon>Blepharismidae</taxon>
        <taxon>Blepharisma</taxon>
    </lineage>
</organism>
<evidence type="ECO:0000313" key="2">
    <source>
        <dbReference type="EMBL" id="CAG9323954.1"/>
    </source>
</evidence>
<feature type="transmembrane region" description="Helical" evidence="1">
    <location>
        <begin position="81"/>
        <end position="100"/>
    </location>
</feature>
<comment type="caution">
    <text evidence="2">The sequence shown here is derived from an EMBL/GenBank/DDBJ whole genome shotgun (WGS) entry which is preliminary data.</text>
</comment>
<gene>
    <name evidence="2" type="ORF">BSTOLATCC_MIC34984</name>
</gene>
<dbReference type="AlphaFoldDB" id="A0AAU9JST1"/>
<accession>A0AAU9JST1</accession>
<keyword evidence="3" id="KW-1185">Reference proteome</keyword>
<feature type="transmembrane region" description="Helical" evidence="1">
    <location>
        <begin position="35"/>
        <end position="52"/>
    </location>
</feature>
<dbReference type="EMBL" id="CAJZBQ010000035">
    <property type="protein sequence ID" value="CAG9323954.1"/>
    <property type="molecule type" value="Genomic_DNA"/>
</dbReference>
<evidence type="ECO:0000256" key="1">
    <source>
        <dbReference type="SAM" id="Phobius"/>
    </source>
</evidence>
<proteinExistence type="predicted"/>
<name>A0AAU9JST1_9CILI</name>
<keyword evidence="1" id="KW-1133">Transmembrane helix</keyword>